<evidence type="ECO:0000259" key="1">
    <source>
        <dbReference type="PROSITE" id="PS51819"/>
    </source>
</evidence>
<proteinExistence type="predicted"/>
<dbReference type="PROSITE" id="PS51819">
    <property type="entry name" value="VOC"/>
    <property type="match status" value="1"/>
</dbReference>
<accession>A0A1T3P537</accession>
<dbReference type="InterPro" id="IPR029068">
    <property type="entry name" value="Glyas_Bleomycin-R_OHBP_Dase"/>
</dbReference>
<dbReference type="AlphaFoldDB" id="A0A1T3P537"/>
<feature type="domain" description="VOC" evidence="1">
    <location>
        <begin position="4"/>
        <end position="119"/>
    </location>
</feature>
<dbReference type="Proteomes" id="UP000190037">
    <property type="component" value="Unassembled WGS sequence"/>
</dbReference>
<dbReference type="EMBL" id="MWQN01000001">
    <property type="protein sequence ID" value="OPC84045.1"/>
    <property type="molecule type" value="Genomic_DNA"/>
</dbReference>
<dbReference type="SUPFAM" id="SSF54593">
    <property type="entry name" value="Glyoxalase/Bleomycin resistance protein/Dihydroxybiphenyl dioxygenase"/>
    <property type="match status" value="1"/>
</dbReference>
<comment type="caution">
    <text evidence="2">The sequence shown here is derived from an EMBL/GenBank/DDBJ whole genome shotgun (WGS) entry which is preliminary data.</text>
</comment>
<dbReference type="Gene3D" id="3.10.180.10">
    <property type="entry name" value="2,3-Dihydroxybiphenyl 1,2-Dioxygenase, domain 1"/>
    <property type="match status" value="1"/>
</dbReference>
<gene>
    <name evidence="2" type="ORF">B4N89_26720</name>
</gene>
<dbReference type="Pfam" id="PF18029">
    <property type="entry name" value="Glyoxalase_6"/>
    <property type="match status" value="1"/>
</dbReference>
<dbReference type="STRING" id="159449.B4N89_26720"/>
<dbReference type="CDD" id="cd06587">
    <property type="entry name" value="VOC"/>
    <property type="match status" value="1"/>
</dbReference>
<dbReference type="PANTHER" id="PTHR35908:SF1">
    <property type="entry name" value="CONSERVED PROTEIN"/>
    <property type="match status" value="1"/>
</dbReference>
<dbReference type="OrthoDB" id="5524593at2"/>
<keyword evidence="3" id="KW-1185">Reference proteome</keyword>
<organism evidence="2 3">
    <name type="scientific">Embleya scabrispora</name>
    <dbReference type="NCBI Taxonomy" id="159449"/>
    <lineage>
        <taxon>Bacteria</taxon>
        <taxon>Bacillati</taxon>
        <taxon>Actinomycetota</taxon>
        <taxon>Actinomycetes</taxon>
        <taxon>Kitasatosporales</taxon>
        <taxon>Streptomycetaceae</taxon>
        <taxon>Embleya</taxon>
    </lineage>
</organism>
<evidence type="ECO:0000313" key="3">
    <source>
        <dbReference type="Proteomes" id="UP000190037"/>
    </source>
</evidence>
<name>A0A1T3P537_9ACTN</name>
<dbReference type="InterPro" id="IPR041581">
    <property type="entry name" value="Glyoxalase_6"/>
</dbReference>
<dbReference type="PANTHER" id="PTHR35908">
    <property type="entry name" value="HYPOTHETICAL FUSION PROTEIN"/>
    <property type="match status" value="1"/>
</dbReference>
<dbReference type="InterPro" id="IPR037523">
    <property type="entry name" value="VOC_core"/>
</dbReference>
<protein>
    <recommendedName>
        <fullName evidence="1">VOC domain-containing protein</fullName>
    </recommendedName>
</protein>
<sequence>MNLRLGCVVITTTDIHRGVAFWTNALGLRPRDPVTDDTEFVVLVEPDGGRHRISLQLGEVWERVEPPRVHLDLYTDDQEGEVERLLALGATRLPWDYPKDPDFVVLGDPDGHPFCVVVQKP</sequence>
<reference evidence="2 3" key="1">
    <citation type="submission" date="2017-03" db="EMBL/GenBank/DDBJ databases">
        <title>Draft genome sequence of Streptomyces scabrisporus NF3, endophyte isolated from Amphipterygium adstringens.</title>
        <authorList>
            <person name="Vazquez M."/>
            <person name="Ceapa C.D."/>
            <person name="Rodriguez Luna D."/>
            <person name="Sanchez Esquivel S."/>
        </authorList>
    </citation>
    <scope>NUCLEOTIDE SEQUENCE [LARGE SCALE GENOMIC DNA]</scope>
    <source>
        <strain evidence="2 3">NF3</strain>
    </source>
</reference>
<evidence type="ECO:0000313" key="2">
    <source>
        <dbReference type="EMBL" id="OPC84045.1"/>
    </source>
</evidence>